<protein>
    <submittedName>
        <fullName evidence="3">Uncharacterized protein</fullName>
    </submittedName>
</protein>
<keyword evidence="2" id="KW-0812">Transmembrane</keyword>
<dbReference type="Proteomes" id="UP000660083">
    <property type="component" value="Unassembled WGS sequence"/>
</dbReference>
<accession>A0A8I1H8R2</accession>
<dbReference type="EMBL" id="JAEFCT010000002">
    <property type="protein sequence ID" value="MBK1443515.1"/>
    <property type="molecule type" value="Genomic_DNA"/>
</dbReference>
<comment type="caution">
    <text evidence="3">The sequence shown here is derived from an EMBL/GenBank/DDBJ whole genome shotgun (WGS) entry which is preliminary data.</text>
</comment>
<proteinExistence type="predicted"/>
<keyword evidence="2" id="KW-1133">Transmembrane helix</keyword>
<reference evidence="3" key="2">
    <citation type="submission" date="2020-12" db="EMBL/GenBank/DDBJ databases">
        <authorList>
            <person name="Chopjitt P."/>
        </authorList>
    </citation>
    <scope>NUCLEOTIDE SEQUENCE</scope>
    <source>
        <strain evidence="3">AP1</strain>
    </source>
</reference>
<feature type="compositionally biased region" description="Basic and acidic residues" evidence="1">
    <location>
        <begin position="34"/>
        <end position="51"/>
    </location>
</feature>
<feature type="compositionally biased region" description="Low complexity" evidence="1">
    <location>
        <begin position="57"/>
        <end position="71"/>
    </location>
</feature>
<name>A0A8I1H8R2_ACIPI</name>
<dbReference type="Proteomes" id="UP000294065">
    <property type="component" value="Unassembled WGS sequence"/>
</dbReference>
<evidence type="ECO:0000256" key="1">
    <source>
        <dbReference type="SAM" id="MobiDB-lite"/>
    </source>
</evidence>
<feature type="compositionally biased region" description="Gly residues" evidence="1">
    <location>
        <begin position="72"/>
        <end position="81"/>
    </location>
</feature>
<evidence type="ECO:0000313" key="4">
    <source>
        <dbReference type="EMBL" id="RZH27448.1"/>
    </source>
</evidence>
<feature type="region of interest" description="Disordered" evidence="1">
    <location>
        <begin position="32"/>
        <end position="81"/>
    </location>
</feature>
<keyword evidence="2" id="KW-0472">Membrane</keyword>
<evidence type="ECO:0000313" key="3">
    <source>
        <dbReference type="EMBL" id="MBK1443515.1"/>
    </source>
</evidence>
<gene>
    <name evidence="4" type="ORF">EXD98_12645</name>
    <name evidence="3" type="ORF">JDA50_03515</name>
</gene>
<evidence type="ECO:0000256" key="2">
    <source>
        <dbReference type="SAM" id="Phobius"/>
    </source>
</evidence>
<dbReference type="EMBL" id="SGTH01000005">
    <property type="protein sequence ID" value="RZH27448.1"/>
    <property type="molecule type" value="Genomic_DNA"/>
</dbReference>
<feature type="transmembrane region" description="Helical" evidence="2">
    <location>
        <begin position="6"/>
        <end position="24"/>
    </location>
</feature>
<dbReference type="AlphaFoldDB" id="A0A8I1H8R2"/>
<organism evidence="3 6">
    <name type="scientific">Acinetobacter pittii</name>
    <name type="common">Acinetobacter genomosp. 3</name>
    <dbReference type="NCBI Taxonomy" id="48296"/>
    <lineage>
        <taxon>Bacteria</taxon>
        <taxon>Pseudomonadati</taxon>
        <taxon>Pseudomonadota</taxon>
        <taxon>Gammaproteobacteria</taxon>
        <taxon>Moraxellales</taxon>
        <taxon>Moraxellaceae</taxon>
        <taxon>Acinetobacter</taxon>
        <taxon>Acinetobacter calcoaceticus/baumannii complex</taxon>
    </lineage>
</organism>
<evidence type="ECO:0000313" key="5">
    <source>
        <dbReference type="Proteomes" id="UP000294065"/>
    </source>
</evidence>
<dbReference type="RefSeq" id="WP_081037798.1">
    <property type="nucleotide sequence ID" value="NZ_BHGB01000004.1"/>
</dbReference>
<evidence type="ECO:0000313" key="6">
    <source>
        <dbReference type="Proteomes" id="UP000660083"/>
    </source>
</evidence>
<reference evidence="4 5" key="1">
    <citation type="submission" date="2019-02" db="EMBL/GenBank/DDBJ databases">
        <title>The Batch Genome Submission of Acinetobacter spp. strains.</title>
        <authorList>
            <person name="Qin J."/>
            <person name="Hu Y."/>
            <person name="Ye H."/>
            <person name="Wei L."/>
            <person name="Feng Y."/>
            <person name="Zong Z."/>
        </authorList>
    </citation>
    <scope>NUCLEOTIDE SEQUENCE [LARGE SCALE GENOMIC DNA]</scope>
    <source>
        <strain evidence="4 5">WCHAP100012</strain>
    </source>
</reference>
<sequence length="81" mass="8515">MKLFIIIFIVIFSSIGLICLIALLRNLKNYSPSGEHDHSPASTHHFHDNSPSHHHSSSYSNDCSSSSSDSGGCDGGGGGGD</sequence>